<evidence type="ECO:0000313" key="10">
    <source>
        <dbReference type="EMBL" id="QZA77399.1"/>
    </source>
</evidence>
<dbReference type="CDD" id="cd06261">
    <property type="entry name" value="TM_PBP2"/>
    <property type="match status" value="1"/>
</dbReference>
<name>A0ABX8Z7S3_9NEIS</name>
<protein>
    <submittedName>
        <fullName evidence="10">ABC transporter permease subunit</fullName>
    </submittedName>
</protein>
<keyword evidence="3 8" id="KW-0813">Transport</keyword>
<dbReference type="PANTHER" id="PTHR42929">
    <property type="entry name" value="INNER MEMBRANE ABC TRANSPORTER PERMEASE PROTEIN YDCU-RELATED-RELATED"/>
    <property type="match status" value="1"/>
</dbReference>
<evidence type="ECO:0000313" key="11">
    <source>
        <dbReference type="Proteomes" id="UP000825679"/>
    </source>
</evidence>
<dbReference type="InterPro" id="IPR000515">
    <property type="entry name" value="MetI-like"/>
</dbReference>
<feature type="transmembrane region" description="Helical" evidence="8">
    <location>
        <begin position="124"/>
        <end position="145"/>
    </location>
</feature>
<keyword evidence="11" id="KW-1185">Reference proteome</keyword>
<feature type="transmembrane region" description="Helical" evidence="8">
    <location>
        <begin position="165"/>
        <end position="184"/>
    </location>
</feature>
<dbReference type="RefSeq" id="WP_221005780.1">
    <property type="nucleotide sequence ID" value="NZ_CP081150.1"/>
</dbReference>
<evidence type="ECO:0000256" key="3">
    <source>
        <dbReference type="ARBA" id="ARBA00022448"/>
    </source>
</evidence>
<keyword evidence="4" id="KW-1003">Cell membrane</keyword>
<evidence type="ECO:0000256" key="8">
    <source>
        <dbReference type="RuleBase" id="RU363032"/>
    </source>
</evidence>
<evidence type="ECO:0000259" key="9">
    <source>
        <dbReference type="PROSITE" id="PS50928"/>
    </source>
</evidence>
<organism evidence="10 11">
    <name type="scientific">Deefgea tanakiae</name>
    <dbReference type="NCBI Taxonomy" id="2865840"/>
    <lineage>
        <taxon>Bacteria</taxon>
        <taxon>Pseudomonadati</taxon>
        <taxon>Pseudomonadota</taxon>
        <taxon>Betaproteobacteria</taxon>
        <taxon>Neisseriales</taxon>
        <taxon>Chitinibacteraceae</taxon>
        <taxon>Deefgea</taxon>
    </lineage>
</organism>
<accession>A0ABX8Z7S3</accession>
<evidence type="ECO:0000256" key="4">
    <source>
        <dbReference type="ARBA" id="ARBA00022475"/>
    </source>
</evidence>
<feature type="transmembrane region" description="Helical" evidence="8">
    <location>
        <begin position="27"/>
        <end position="51"/>
    </location>
</feature>
<reference evidence="10 11" key="1">
    <citation type="submission" date="2021-08" db="EMBL/GenBank/DDBJ databases">
        <title>complete genome sequencing of Deefgea sp. D25.</title>
        <authorList>
            <person name="Bae J.-W."/>
            <person name="Gim D.-H."/>
        </authorList>
    </citation>
    <scope>NUCLEOTIDE SEQUENCE [LARGE SCALE GENOMIC DNA]</scope>
    <source>
        <strain evidence="10 11">D25</strain>
    </source>
</reference>
<dbReference type="Proteomes" id="UP000825679">
    <property type="component" value="Chromosome"/>
</dbReference>
<dbReference type="InterPro" id="IPR035906">
    <property type="entry name" value="MetI-like_sf"/>
</dbReference>
<feature type="domain" description="ABC transmembrane type-1" evidence="9">
    <location>
        <begin position="78"/>
        <end position="284"/>
    </location>
</feature>
<keyword evidence="7 8" id="KW-0472">Membrane</keyword>
<gene>
    <name evidence="10" type="ORF">K4H28_14095</name>
</gene>
<feature type="transmembrane region" description="Helical" evidence="8">
    <location>
        <begin position="205"/>
        <end position="227"/>
    </location>
</feature>
<dbReference type="Gene3D" id="1.10.3720.10">
    <property type="entry name" value="MetI-like"/>
    <property type="match status" value="1"/>
</dbReference>
<evidence type="ECO:0000256" key="7">
    <source>
        <dbReference type="ARBA" id="ARBA00023136"/>
    </source>
</evidence>
<proteinExistence type="inferred from homology"/>
<dbReference type="PROSITE" id="PS50928">
    <property type="entry name" value="ABC_TM1"/>
    <property type="match status" value="1"/>
</dbReference>
<evidence type="ECO:0000256" key="2">
    <source>
        <dbReference type="ARBA" id="ARBA00007069"/>
    </source>
</evidence>
<evidence type="ECO:0000256" key="1">
    <source>
        <dbReference type="ARBA" id="ARBA00004651"/>
    </source>
</evidence>
<comment type="subcellular location">
    <subcellularLocation>
        <location evidence="1 8">Cell membrane</location>
        <topology evidence="1 8">Multi-pass membrane protein</topology>
    </subcellularLocation>
</comment>
<dbReference type="SUPFAM" id="SSF161098">
    <property type="entry name" value="MetI-like"/>
    <property type="match status" value="1"/>
</dbReference>
<keyword evidence="6 8" id="KW-1133">Transmembrane helix</keyword>
<sequence>MKTTSIPLGSQAAVPLLPHGWRRHWPAALLLLPFFIMLTLFCLAPMGWVLLNSVQSEQGLSLANYSDILSSPFYRQAFDNSLRISVWSSIIGLVISLLGAASLRRISGRLRRLVVSITNMTSNLTGVPLAFAFIILVGTNGALTLLLRKWGLIEGLRLYSSNGLILIYTYFQIPLGVLLLYPAFDSLDDDWQAAASLLGAKLWQYWYYVGLPVLAPTIFGTFILLFANAIGAYASAYALTQGNFNLITVRIASLISGDILLEPNMAAALSVLLMLMLLLVTIVNQWLLKKGVRHAR</sequence>
<dbReference type="EMBL" id="CP081150">
    <property type="protein sequence ID" value="QZA77399.1"/>
    <property type="molecule type" value="Genomic_DNA"/>
</dbReference>
<keyword evidence="5 8" id="KW-0812">Transmembrane</keyword>
<comment type="similarity">
    <text evidence="2">Belongs to the binding-protein-dependent transport system permease family. CysTW subfamily.</text>
</comment>
<feature type="transmembrane region" description="Helical" evidence="8">
    <location>
        <begin position="84"/>
        <end position="103"/>
    </location>
</feature>
<dbReference type="Pfam" id="PF00528">
    <property type="entry name" value="BPD_transp_1"/>
    <property type="match status" value="1"/>
</dbReference>
<evidence type="ECO:0000256" key="6">
    <source>
        <dbReference type="ARBA" id="ARBA00022989"/>
    </source>
</evidence>
<feature type="transmembrane region" description="Helical" evidence="8">
    <location>
        <begin position="266"/>
        <end position="288"/>
    </location>
</feature>
<dbReference type="PANTHER" id="PTHR42929:SF1">
    <property type="entry name" value="INNER MEMBRANE ABC TRANSPORTER PERMEASE PROTEIN YDCU-RELATED"/>
    <property type="match status" value="1"/>
</dbReference>
<evidence type="ECO:0000256" key="5">
    <source>
        <dbReference type="ARBA" id="ARBA00022692"/>
    </source>
</evidence>